<evidence type="ECO:0000256" key="7">
    <source>
        <dbReference type="ARBA" id="ARBA00023163"/>
    </source>
</evidence>
<dbReference type="Gene3D" id="3.30.160.60">
    <property type="entry name" value="Classic Zinc Finger"/>
    <property type="match status" value="1"/>
</dbReference>
<organism evidence="12 13">
    <name type="scientific">Centaurea solstitialis</name>
    <name type="common">yellow star-thistle</name>
    <dbReference type="NCBI Taxonomy" id="347529"/>
    <lineage>
        <taxon>Eukaryota</taxon>
        <taxon>Viridiplantae</taxon>
        <taxon>Streptophyta</taxon>
        <taxon>Embryophyta</taxon>
        <taxon>Tracheophyta</taxon>
        <taxon>Spermatophyta</taxon>
        <taxon>Magnoliopsida</taxon>
        <taxon>eudicotyledons</taxon>
        <taxon>Gunneridae</taxon>
        <taxon>Pentapetalae</taxon>
        <taxon>asterids</taxon>
        <taxon>campanulids</taxon>
        <taxon>Asterales</taxon>
        <taxon>Asteraceae</taxon>
        <taxon>Carduoideae</taxon>
        <taxon>Cardueae</taxon>
        <taxon>Centaureinae</taxon>
        <taxon>Centaurea</taxon>
    </lineage>
</organism>
<feature type="domain" description="C2H2-type" evidence="11">
    <location>
        <begin position="233"/>
        <end position="260"/>
    </location>
</feature>
<gene>
    <name evidence="12" type="ORF">OSB04_026631</name>
</gene>
<accession>A0AA38W624</accession>
<keyword evidence="3" id="KW-0677">Repeat</keyword>
<evidence type="ECO:0000313" key="13">
    <source>
        <dbReference type="Proteomes" id="UP001172457"/>
    </source>
</evidence>
<comment type="caution">
    <text evidence="12">The sequence shown here is derived from an EMBL/GenBank/DDBJ whole genome shotgun (WGS) entry which is preliminary data.</text>
</comment>
<keyword evidence="13" id="KW-1185">Reference proteome</keyword>
<dbReference type="PANTHER" id="PTHR26374:SF378">
    <property type="entry name" value="C2H2-TYPE ZINC FINGER FAMILY PROTEIN"/>
    <property type="match status" value="1"/>
</dbReference>
<evidence type="ECO:0000256" key="5">
    <source>
        <dbReference type="ARBA" id="ARBA00022833"/>
    </source>
</evidence>
<name>A0AA38W624_9ASTR</name>
<sequence>MEPPQTTTTTAAAISSDDIDGGGPTNIVKGKRTKRQRLQSSVPFAILPQSSTSNNIIINPTPNSNPNTNPNSSSTSSSDVPTNSTTTEEEDTAKCLILLSQGHNLLSSTNNIIINNNNHEFSTYKFNSKRYIPTSTDPTVDGFTGIYVYECKTCSRTFPSFQALGATEPAIKNLESTKTKKTPADAIHDFFRRRRTVATIPVAKKNSSPSSSLSLQLNHPRVSSTKKPASKLHECSICGTEFNSGQALGGHMRRHRVANATNASAAMAAANTTLSLIPYNPVTIAIAGDDRDNYQKSRNDHGLCLDLDLNLPAPPEASNQDHRREASFTFPAKKQPAVHLSATPTLVDCHY</sequence>
<keyword evidence="8" id="KW-0539">Nucleus</keyword>
<dbReference type="SUPFAM" id="SSF57667">
    <property type="entry name" value="beta-beta-alpha zinc fingers"/>
    <property type="match status" value="1"/>
</dbReference>
<feature type="compositionally biased region" description="Low complexity" evidence="10">
    <location>
        <begin position="1"/>
        <end position="16"/>
    </location>
</feature>
<feature type="region of interest" description="Disordered" evidence="10">
    <location>
        <begin position="204"/>
        <end position="226"/>
    </location>
</feature>
<evidence type="ECO:0000259" key="11">
    <source>
        <dbReference type="PROSITE" id="PS50157"/>
    </source>
</evidence>
<keyword evidence="5" id="KW-0862">Zinc</keyword>
<keyword evidence="7" id="KW-0804">Transcription</keyword>
<dbReference type="InterPro" id="IPR013087">
    <property type="entry name" value="Znf_C2H2_type"/>
</dbReference>
<dbReference type="PROSITE" id="PS50157">
    <property type="entry name" value="ZINC_FINGER_C2H2_2"/>
    <property type="match status" value="1"/>
</dbReference>
<comment type="subcellular location">
    <subcellularLocation>
        <location evidence="1">Nucleus</location>
    </subcellularLocation>
</comment>
<dbReference type="GO" id="GO:0008270">
    <property type="term" value="F:zinc ion binding"/>
    <property type="evidence" value="ECO:0007669"/>
    <property type="project" value="UniProtKB-KW"/>
</dbReference>
<evidence type="ECO:0000256" key="9">
    <source>
        <dbReference type="PROSITE-ProRule" id="PRU00042"/>
    </source>
</evidence>
<evidence type="ECO:0000256" key="2">
    <source>
        <dbReference type="ARBA" id="ARBA00022723"/>
    </source>
</evidence>
<dbReference type="GO" id="GO:0005634">
    <property type="term" value="C:nucleus"/>
    <property type="evidence" value="ECO:0007669"/>
    <property type="project" value="UniProtKB-SubCell"/>
</dbReference>
<dbReference type="Pfam" id="PF13912">
    <property type="entry name" value="zf-C2H2_6"/>
    <property type="match status" value="2"/>
</dbReference>
<protein>
    <recommendedName>
        <fullName evidence="11">C2H2-type domain-containing protein</fullName>
    </recommendedName>
</protein>
<dbReference type="InterPro" id="IPR036236">
    <property type="entry name" value="Znf_C2H2_sf"/>
</dbReference>
<keyword evidence="6" id="KW-0805">Transcription regulation</keyword>
<dbReference type="PANTHER" id="PTHR26374">
    <property type="entry name" value="ZINC FINGER PROTEIN ZAT5"/>
    <property type="match status" value="1"/>
</dbReference>
<dbReference type="Proteomes" id="UP001172457">
    <property type="component" value="Chromosome 7"/>
</dbReference>
<dbReference type="PROSITE" id="PS00028">
    <property type="entry name" value="ZINC_FINGER_C2H2_1"/>
    <property type="match status" value="1"/>
</dbReference>
<feature type="compositionally biased region" description="Low complexity" evidence="10">
    <location>
        <begin position="50"/>
        <end position="86"/>
    </location>
</feature>
<keyword evidence="4 9" id="KW-0863">Zinc-finger</keyword>
<evidence type="ECO:0000256" key="4">
    <source>
        <dbReference type="ARBA" id="ARBA00022771"/>
    </source>
</evidence>
<dbReference type="EMBL" id="JARYMX010000007">
    <property type="protein sequence ID" value="KAJ9540125.1"/>
    <property type="molecule type" value="Genomic_DNA"/>
</dbReference>
<evidence type="ECO:0000256" key="1">
    <source>
        <dbReference type="ARBA" id="ARBA00004123"/>
    </source>
</evidence>
<keyword evidence="2" id="KW-0479">Metal-binding</keyword>
<evidence type="ECO:0000256" key="10">
    <source>
        <dbReference type="SAM" id="MobiDB-lite"/>
    </source>
</evidence>
<evidence type="ECO:0000256" key="8">
    <source>
        <dbReference type="ARBA" id="ARBA00023242"/>
    </source>
</evidence>
<proteinExistence type="predicted"/>
<feature type="region of interest" description="Disordered" evidence="10">
    <location>
        <begin position="1"/>
        <end position="89"/>
    </location>
</feature>
<evidence type="ECO:0000313" key="12">
    <source>
        <dbReference type="EMBL" id="KAJ9540125.1"/>
    </source>
</evidence>
<evidence type="ECO:0000256" key="3">
    <source>
        <dbReference type="ARBA" id="ARBA00022737"/>
    </source>
</evidence>
<dbReference type="AlphaFoldDB" id="A0AA38W624"/>
<reference evidence="12" key="1">
    <citation type="submission" date="2023-03" db="EMBL/GenBank/DDBJ databases">
        <title>Chromosome-scale reference genome and RAD-based genetic map of yellow starthistle (Centaurea solstitialis) reveal putative structural variation and QTLs associated with invader traits.</title>
        <authorList>
            <person name="Reatini B."/>
            <person name="Cang F.A."/>
            <person name="Jiang Q."/>
            <person name="Mckibben M.T.W."/>
            <person name="Barker M.S."/>
            <person name="Rieseberg L.H."/>
            <person name="Dlugosch K.M."/>
        </authorList>
    </citation>
    <scope>NUCLEOTIDE SEQUENCE</scope>
    <source>
        <strain evidence="12">CAN-66</strain>
        <tissue evidence="12">Leaf</tissue>
    </source>
</reference>
<evidence type="ECO:0000256" key="6">
    <source>
        <dbReference type="ARBA" id="ARBA00023015"/>
    </source>
</evidence>
<feature type="compositionally biased region" description="Low complexity" evidence="10">
    <location>
        <begin position="207"/>
        <end position="217"/>
    </location>
</feature>